<feature type="transmembrane region" description="Helical" evidence="3">
    <location>
        <begin position="141"/>
        <end position="161"/>
    </location>
</feature>
<sequence>MKFVANVISISRILISLSLLFIDWHSWQFIYVYLMCGISDLLDGYIARKTKTQSLLGAKLDTVGDMIMFAVVLYIFAPVITFTHTLIIWLLAILSIRVLSLIIVFIKYNIFAMLHTISNKITGLLLFFIPMVIGSPLENPLIYFVCAIASVSAIEELIIHVTSKEIEVNSKSIFKR</sequence>
<gene>
    <name evidence="4" type="ORF">GC105_00035</name>
</gene>
<evidence type="ECO:0008006" key="6">
    <source>
        <dbReference type="Google" id="ProtNLM"/>
    </source>
</evidence>
<keyword evidence="1 2" id="KW-0808">Transferase</keyword>
<feature type="transmembrane region" description="Helical" evidence="3">
    <location>
        <begin position="60"/>
        <end position="80"/>
    </location>
</feature>
<dbReference type="Proteomes" id="UP000440004">
    <property type="component" value="Unassembled WGS sequence"/>
</dbReference>
<keyword evidence="3" id="KW-0472">Membrane</keyword>
<keyword evidence="3" id="KW-0812">Transmembrane</keyword>
<evidence type="ECO:0000256" key="3">
    <source>
        <dbReference type="SAM" id="Phobius"/>
    </source>
</evidence>
<accession>A0A6A7K4K1</accession>
<evidence type="ECO:0000313" key="5">
    <source>
        <dbReference type="Proteomes" id="UP000440004"/>
    </source>
</evidence>
<dbReference type="AlphaFoldDB" id="A0A6A7K4K1"/>
<dbReference type="EMBL" id="WHNX01000001">
    <property type="protein sequence ID" value="MPW24187.1"/>
    <property type="molecule type" value="Genomic_DNA"/>
</dbReference>
<dbReference type="InterPro" id="IPR000462">
    <property type="entry name" value="CDP-OH_P_trans"/>
</dbReference>
<protein>
    <recommendedName>
        <fullName evidence="6">CDP-diacylglycerol--glycerol-3-phosphate 3-phosphatidyltransferase</fullName>
    </recommendedName>
</protein>
<proteinExistence type="inferred from homology"/>
<keyword evidence="5" id="KW-1185">Reference proteome</keyword>
<dbReference type="GO" id="GO:0008654">
    <property type="term" value="P:phospholipid biosynthetic process"/>
    <property type="evidence" value="ECO:0007669"/>
    <property type="project" value="InterPro"/>
</dbReference>
<dbReference type="Pfam" id="PF01066">
    <property type="entry name" value="CDP-OH_P_transf"/>
    <property type="match status" value="1"/>
</dbReference>
<keyword evidence="3" id="KW-1133">Transmembrane helix</keyword>
<evidence type="ECO:0000256" key="1">
    <source>
        <dbReference type="ARBA" id="ARBA00022679"/>
    </source>
</evidence>
<dbReference type="GO" id="GO:0016020">
    <property type="term" value="C:membrane"/>
    <property type="evidence" value="ECO:0007669"/>
    <property type="project" value="InterPro"/>
</dbReference>
<reference evidence="4 5" key="1">
    <citation type="submission" date="2019-10" db="EMBL/GenBank/DDBJ databases">
        <title>Alkalibaculum tamaniensis sp.nov., a new alkaliphilic acetogen, isolated on methoxylated aromatics from a mud volcano.</title>
        <authorList>
            <person name="Khomyakova M.A."/>
            <person name="Merkel A.Y."/>
            <person name="Bonch-Osmolovskaya E.A."/>
            <person name="Slobodkin A.I."/>
        </authorList>
    </citation>
    <scope>NUCLEOTIDE SEQUENCE [LARGE SCALE GENOMIC DNA]</scope>
    <source>
        <strain evidence="4 5">M08DMB</strain>
    </source>
</reference>
<evidence type="ECO:0000313" key="4">
    <source>
        <dbReference type="EMBL" id="MPW24187.1"/>
    </source>
</evidence>
<dbReference type="GO" id="GO:0016780">
    <property type="term" value="F:phosphotransferase activity, for other substituted phosphate groups"/>
    <property type="evidence" value="ECO:0007669"/>
    <property type="project" value="InterPro"/>
</dbReference>
<dbReference type="Gene3D" id="1.20.120.1760">
    <property type="match status" value="1"/>
</dbReference>
<dbReference type="InterPro" id="IPR048254">
    <property type="entry name" value="CDP_ALCOHOL_P_TRANSF_CS"/>
</dbReference>
<dbReference type="PROSITE" id="PS00379">
    <property type="entry name" value="CDP_ALCOHOL_P_TRANSF"/>
    <property type="match status" value="1"/>
</dbReference>
<comment type="similarity">
    <text evidence="2">Belongs to the CDP-alcohol phosphatidyltransferase class-I family.</text>
</comment>
<name>A0A6A7K4K1_9FIRM</name>
<dbReference type="InterPro" id="IPR043130">
    <property type="entry name" value="CDP-OH_PTrfase_TM_dom"/>
</dbReference>
<organism evidence="4 5">
    <name type="scientific">Alkalibaculum sporogenes</name>
    <dbReference type="NCBI Taxonomy" id="2655001"/>
    <lineage>
        <taxon>Bacteria</taxon>
        <taxon>Bacillati</taxon>
        <taxon>Bacillota</taxon>
        <taxon>Clostridia</taxon>
        <taxon>Eubacteriales</taxon>
        <taxon>Eubacteriaceae</taxon>
        <taxon>Alkalibaculum</taxon>
    </lineage>
</organism>
<feature type="transmembrane region" description="Helical" evidence="3">
    <location>
        <begin position="7"/>
        <end position="24"/>
    </location>
</feature>
<comment type="caution">
    <text evidence="4">The sequence shown here is derived from an EMBL/GenBank/DDBJ whole genome shotgun (WGS) entry which is preliminary data.</text>
</comment>
<evidence type="ECO:0000256" key="2">
    <source>
        <dbReference type="RuleBase" id="RU003750"/>
    </source>
</evidence>